<accession>M7SNH0</accession>
<dbReference type="AlphaFoldDB" id="M7SNH0"/>
<evidence type="ECO:0000256" key="3">
    <source>
        <dbReference type="ARBA" id="ARBA00022617"/>
    </source>
</evidence>
<dbReference type="SUPFAM" id="SSF48264">
    <property type="entry name" value="Cytochrome P450"/>
    <property type="match status" value="1"/>
</dbReference>
<dbReference type="OMA" id="EHFPKTN"/>
<dbReference type="InterPro" id="IPR036396">
    <property type="entry name" value="Cyt_P450_sf"/>
</dbReference>
<dbReference type="PANTHER" id="PTHR24305">
    <property type="entry name" value="CYTOCHROME P450"/>
    <property type="match status" value="1"/>
</dbReference>
<dbReference type="Proteomes" id="UP000012174">
    <property type="component" value="Unassembled WGS sequence"/>
</dbReference>
<keyword evidence="4" id="KW-0479">Metal-binding</keyword>
<evidence type="ECO:0000256" key="2">
    <source>
        <dbReference type="ARBA" id="ARBA00010617"/>
    </source>
</evidence>
<dbReference type="HOGENOM" id="CLU_086413_0_0_1"/>
<dbReference type="EMBL" id="KB706740">
    <property type="protein sequence ID" value="EMR65988.1"/>
    <property type="molecule type" value="Genomic_DNA"/>
</dbReference>
<dbReference type="OrthoDB" id="1470350at2759"/>
<keyword evidence="7 8" id="KW-0503">Monooxygenase</keyword>
<proteinExistence type="inferred from homology"/>
<protein>
    <submittedName>
        <fullName evidence="8">Putative benzoate 4-monooxygenase cytochrome p450 protein</fullName>
    </submittedName>
</protein>
<keyword evidence="3" id="KW-0349">Heme</keyword>
<comment type="cofactor">
    <cofactor evidence="1">
        <name>heme</name>
        <dbReference type="ChEBI" id="CHEBI:30413"/>
    </cofactor>
</comment>
<evidence type="ECO:0000256" key="1">
    <source>
        <dbReference type="ARBA" id="ARBA00001971"/>
    </source>
</evidence>
<dbReference type="Gene3D" id="1.10.630.10">
    <property type="entry name" value="Cytochrome P450"/>
    <property type="match status" value="1"/>
</dbReference>
<dbReference type="InterPro" id="IPR050121">
    <property type="entry name" value="Cytochrome_P450_monoxygenase"/>
</dbReference>
<dbReference type="Pfam" id="PF00067">
    <property type="entry name" value="p450"/>
    <property type="match status" value="1"/>
</dbReference>
<evidence type="ECO:0000256" key="4">
    <source>
        <dbReference type="ARBA" id="ARBA00022723"/>
    </source>
</evidence>
<keyword evidence="6" id="KW-0408">Iron</keyword>
<evidence type="ECO:0000256" key="6">
    <source>
        <dbReference type="ARBA" id="ARBA00023004"/>
    </source>
</evidence>
<reference evidence="9" key="1">
    <citation type="journal article" date="2013" name="Genome Announc.">
        <title>Draft genome sequence of the grapevine dieback fungus Eutypa lata UCR-EL1.</title>
        <authorList>
            <person name="Blanco-Ulate B."/>
            <person name="Rolshausen P.E."/>
            <person name="Cantu D."/>
        </authorList>
    </citation>
    <scope>NUCLEOTIDE SEQUENCE [LARGE SCALE GENOMIC DNA]</scope>
    <source>
        <strain evidence="9">UCR-EL1</strain>
    </source>
</reference>
<evidence type="ECO:0000313" key="9">
    <source>
        <dbReference type="Proteomes" id="UP000012174"/>
    </source>
</evidence>
<dbReference type="KEGG" id="ela:UCREL1_7034"/>
<evidence type="ECO:0000256" key="5">
    <source>
        <dbReference type="ARBA" id="ARBA00023002"/>
    </source>
</evidence>
<dbReference type="GO" id="GO:0004497">
    <property type="term" value="F:monooxygenase activity"/>
    <property type="evidence" value="ECO:0007669"/>
    <property type="project" value="UniProtKB-KW"/>
</dbReference>
<dbReference type="GO" id="GO:0016705">
    <property type="term" value="F:oxidoreductase activity, acting on paired donors, with incorporation or reduction of molecular oxygen"/>
    <property type="evidence" value="ECO:0007669"/>
    <property type="project" value="InterPro"/>
</dbReference>
<keyword evidence="5" id="KW-0560">Oxidoreductase</keyword>
<evidence type="ECO:0000313" key="8">
    <source>
        <dbReference type="EMBL" id="EMR65988.1"/>
    </source>
</evidence>
<comment type="similarity">
    <text evidence="2">Belongs to the cytochrome P450 family.</text>
</comment>
<dbReference type="PANTHER" id="PTHR24305:SF29">
    <property type="entry name" value="BENZOATE-PARA-HYDROXYLASE"/>
    <property type="match status" value="1"/>
</dbReference>
<keyword evidence="9" id="KW-1185">Reference proteome</keyword>
<dbReference type="GO" id="GO:0005506">
    <property type="term" value="F:iron ion binding"/>
    <property type="evidence" value="ECO:0007669"/>
    <property type="project" value="InterPro"/>
</dbReference>
<dbReference type="GO" id="GO:0020037">
    <property type="term" value="F:heme binding"/>
    <property type="evidence" value="ECO:0007669"/>
    <property type="project" value="InterPro"/>
</dbReference>
<dbReference type="InterPro" id="IPR001128">
    <property type="entry name" value="Cyt_P450"/>
</dbReference>
<sequence length="317" mass="36177">MKKYGDIVRVAPNELAFITPRAFSDIYDSHTSGLEHFPKTNFMELGMGDDGLSWERNPVKHRVDAKKLAPAFSAKSLKAKEITMHKYIDAFVQRMREIGDGKDGIELKTWTDWVAMDTSADLAYSREMNNLRDMKSKHFLNELWTVNFFVTTNQVFKKFPLLSPIKWLFVPPSIIASYYKVQSMNQKALESRIEQRGNTEHLDHFEQLLPADAPTPNREEQKHIEVVTGHLVVAGYEPIASQIFCTMMFSLLEPDSFKLLVEEIRGAFKSYDDIHAETLGSLKFLHASLMETLRITVLSSNGMARTDSNFPTTAYLG</sequence>
<organism evidence="8 9">
    <name type="scientific">Eutypa lata (strain UCR-EL1)</name>
    <name type="common">Grapevine dieback disease fungus</name>
    <name type="synonym">Eutypa armeniacae</name>
    <dbReference type="NCBI Taxonomy" id="1287681"/>
    <lineage>
        <taxon>Eukaryota</taxon>
        <taxon>Fungi</taxon>
        <taxon>Dikarya</taxon>
        <taxon>Ascomycota</taxon>
        <taxon>Pezizomycotina</taxon>
        <taxon>Sordariomycetes</taxon>
        <taxon>Xylariomycetidae</taxon>
        <taxon>Xylariales</taxon>
        <taxon>Diatrypaceae</taxon>
        <taxon>Eutypa</taxon>
    </lineage>
</organism>
<gene>
    <name evidence="8" type="ORF">UCREL1_7034</name>
</gene>
<name>M7SNH0_EUTLA</name>
<evidence type="ECO:0000256" key="7">
    <source>
        <dbReference type="ARBA" id="ARBA00023033"/>
    </source>
</evidence>